<dbReference type="NCBIfam" id="NF041630">
    <property type="entry name" value="CBS_CbpB"/>
    <property type="match status" value="1"/>
</dbReference>
<dbReference type="OrthoDB" id="2375431at2"/>
<dbReference type="InterPro" id="IPR000644">
    <property type="entry name" value="CBS_dom"/>
</dbReference>
<proteinExistence type="predicted"/>
<accession>A0A1H9PCI9</accession>
<dbReference type="Pfam" id="PF00571">
    <property type="entry name" value="CBS"/>
    <property type="match status" value="2"/>
</dbReference>
<evidence type="ECO:0000313" key="4">
    <source>
        <dbReference type="EMBL" id="SER45861.1"/>
    </source>
</evidence>
<sequence>MPYTEYEHLLNQSIAEYVIPSEHVAHVQPDNTLEHALLVLVKSGYTAIPVLNTSFELYGIISKAKILDATLGMERIEPERLDQFQVKDTMTTDFAVIHDSDTFERAISLSIDHPFICVKDSKNAFSGIVPRSKILARMNGYLHEQRRLSSDF</sequence>
<dbReference type="InterPro" id="IPR048125">
    <property type="entry name" value="CBS_CbpB"/>
</dbReference>
<dbReference type="CDD" id="cd04643">
    <property type="entry name" value="CBS_pair_bac"/>
    <property type="match status" value="1"/>
</dbReference>
<dbReference type="RefSeq" id="WP_093071623.1">
    <property type="nucleotide sequence ID" value="NZ_BJVE01000048.1"/>
</dbReference>
<dbReference type="PANTHER" id="PTHR43080">
    <property type="entry name" value="CBS DOMAIN-CONTAINING PROTEIN CBSX3, MITOCHONDRIAL"/>
    <property type="match status" value="1"/>
</dbReference>
<dbReference type="Gene3D" id="3.10.580.10">
    <property type="entry name" value="CBS-domain"/>
    <property type="match status" value="1"/>
</dbReference>
<comment type="caution">
    <text evidence="4">The sequence shown here is derived from an EMBL/GenBank/DDBJ whole genome shotgun (WGS) entry which is preliminary data.</text>
</comment>
<evidence type="ECO:0000256" key="1">
    <source>
        <dbReference type="ARBA" id="ARBA00023122"/>
    </source>
</evidence>
<dbReference type="PROSITE" id="PS51371">
    <property type="entry name" value="CBS"/>
    <property type="match status" value="1"/>
</dbReference>
<protein>
    <submittedName>
        <fullName evidence="4">CBS domain-containing protein</fullName>
    </submittedName>
</protein>
<evidence type="ECO:0000313" key="5">
    <source>
        <dbReference type="Proteomes" id="UP000199318"/>
    </source>
</evidence>
<dbReference type="SMART" id="SM00116">
    <property type="entry name" value="CBS"/>
    <property type="match status" value="1"/>
</dbReference>
<feature type="domain" description="CBS" evidence="3">
    <location>
        <begin position="18"/>
        <end position="79"/>
    </location>
</feature>
<gene>
    <name evidence="4" type="ORF">SAMN05444126_101159</name>
</gene>
<organism evidence="4 5">
    <name type="scientific">Salisediminibacterium halotolerans</name>
    <dbReference type="NCBI Taxonomy" id="517425"/>
    <lineage>
        <taxon>Bacteria</taxon>
        <taxon>Bacillati</taxon>
        <taxon>Bacillota</taxon>
        <taxon>Bacilli</taxon>
        <taxon>Bacillales</taxon>
        <taxon>Bacillaceae</taxon>
        <taxon>Salisediminibacterium</taxon>
    </lineage>
</organism>
<keyword evidence="1 2" id="KW-0129">CBS domain</keyword>
<dbReference type="STRING" id="1464123.SAMN05444126_101159"/>
<evidence type="ECO:0000259" key="3">
    <source>
        <dbReference type="PROSITE" id="PS51371"/>
    </source>
</evidence>
<dbReference type="EMBL" id="FOGV01000001">
    <property type="protein sequence ID" value="SER45861.1"/>
    <property type="molecule type" value="Genomic_DNA"/>
</dbReference>
<evidence type="ECO:0000256" key="2">
    <source>
        <dbReference type="PROSITE-ProRule" id="PRU00703"/>
    </source>
</evidence>
<dbReference type="PANTHER" id="PTHR43080:SF30">
    <property type="entry name" value="CYCLIC DI-AMP RECEPTOR B"/>
    <property type="match status" value="1"/>
</dbReference>
<dbReference type="Proteomes" id="UP000199318">
    <property type="component" value="Unassembled WGS sequence"/>
</dbReference>
<dbReference type="InterPro" id="IPR046342">
    <property type="entry name" value="CBS_dom_sf"/>
</dbReference>
<dbReference type="AlphaFoldDB" id="A0A1H9PCI9"/>
<keyword evidence="5" id="KW-1185">Reference proteome</keyword>
<name>A0A1H9PCI9_9BACI</name>
<dbReference type="InterPro" id="IPR051257">
    <property type="entry name" value="Diverse_CBS-Domain"/>
</dbReference>
<dbReference type="SUPFAM" id="SSF54631">
    <property type="entry name" value="CBS-domain pair"/>
    <property type="match status" value="1"/>
</dbReference>
<reference evidence="5" key="1">
    <citation type="submission" date="2016-10" db="EMBL/GenBank/DDBJ databases">
        <authorList>
            <person name="de Groot N.N."/>
        </authorList>
    </citation>
    <scope>NUCLEOTIDE SEQUENCE [LARGE SCALE GENOMIC DNA]</scope>
    <source>
        <strain evidence="5">10nlg</strain>
    </source>
</reference>